<name>A0A2M9CYD4_9CELL</name>
<keyword evidence="8" id="KW-1185">Reference proteome</keyword>
<dbReference type="RefSeq" id="WP_239073271.1">
    <property type="nucleotide sequence ID" value="NZ_BOOX01000009.1"/>
</dbReference>
<evidence type="ECO:0000256" key="1">
    <source>
        <dbReference type="ARBA" id="ARBA00006739"/>
    </source>
</evidence>
<feature type="domain" description="Glycosyltransferase 2-like" evidence="6">
    <location>
        <begin position="37"/>
        <end position="202"/>
    </location>
</feature>
<feature type="transmembrane region" description="Helical" evidence="5">
    <location>
        <begin position="335"/>
        <end position="356"/>
    </location>
</feature>
<dbReference type="PANTHER" id="PTHR43630:SF1">
    <property type="entry name" value="POLY-BETA-1,6-N-ACETYL-D-GLUCOSAMINE SYNTHASE"/>
    <property type="match status" value="1"/>
</dbReference>
<feature type="transmembrane region" description="Helical" evidence="5">
    <location>
        <begin position="276"/>
        <end position="297"/>
    </location>
</feature>
<dbReference type="SUPFAM" id="SSF53448">
    <property type="entry name" value="Nucleotide-diphospho-sugar transferases"/>
    <property type="match status" value="1"/>
</dbReference>
<keyword evidence="5" id="KW-1133">Transmembrane helix</keyword>
<accession>A0A2M9CYD4</accession>
<evidence type="ECO:0000313" key="8">
    <source>
        <dbReference type="Proteomes" id="UP000231693"/>
    </source>
</evidence>
<comment type="similarity">
    <text evidence="1">Belongs to the glycosyltransferase 2 family.</text>
</comment>
<proteinExistence type="inferred from homology"/>
<dbReference type="GO" id="GO:0016757">
    <property type="term" value="F:glycosyltransferase activity"/>
    <property type="evidence" value="ECO:0007669"/>
    <property type="project" value="UniProtKB-KW"/>
</dbReference>
<sequence>MATVASMTLADASAGHDPAATSAARERRADPRLRGVSVIAVVRDEGPHLRAAVRSALDQDYAGGLEVVVSVGPSHDDTREIADELAREDSRVVVLDNPTGARSTGLNAAIRAGRTDHDVVVRIDGHSVLPRDYVRRVVDRLESTGAVNVGGMMVPVGTTSAQRAVACAMSHPAGIGSAAFHTGGPAGPVDTVYLGGFRRDALLAAEGYDESLVRAEDWELNARLRARGGTVWFDPGLHVVYYPRATLRSLARQFWRTGMWRREVLRRDPRSVRLRYLAPPVLVAVLALCVPVVVLGPLLVGPWAGLGLVPPAAYLAAVTAASVHAGARQPAPVRLLLPAVLVTMHLAWGAGFWRGIDDAATREHRT</sequence>
<evidence type="ECO:0000256" key="3">
    <source>
        <dbReference type="ARBA" id="ARBA00022679"/>
    </source>
</evidence>
<dbReference type="Proteomes" id="UP000231693">
    <property type="component" value="Unassembled WGS sequence"/>
</dbReference>
<dbReference type="AlphaFoldDB" id="A0A2M9CYD4"/>
<dbReference type="Pfam" id="PF00535">
    <property type="entry name" value="Glycos_transf_2"/>
    <property type="match status" value="1"/>
</dbReference>
<evidence type="ECO:0000259" key="6">
    <source>
        <dbReference type="Pfam" id="PF00535"/>
    </source>
</evidence>
<keyword evidence="2" id="KW-0328">Glycosyltransferase</keyword>
<keyword evidence="3 7" id="KW-0808">Transferase</keyword>
<keyword evidence="5" id="KW-0472">Membrane</keyword>
<dbReference type="PANTHER" id="PTHR43630">
    <property type="entry name" value="POLY-BETA-1,6-N-ACETYL-D-GLUCOSAMINE SYNTHASE"/>
    <property type="match status" value="1"/>
</dbReference>
<evidence type="ECO:0000256" key="5">
    <source>
        <dbReference type="SAM" id="Phobius"/>
    </source>
</evidence>
<dbReference type="Gene3D" id="3.90.550.10">
    <property type="entry name" value="Spore Coat Polysaccharide Biosynthesis Protein SpsA, Chain A"/>
    <property type="match status" value="1"/>
</dbReference>
<dbReference type="InterPro" id="IPR001173">
    <property type="entry name" value="Glyco_trans_2-like"/>
</dbReference>
<evidence type="ECO:0000313" key="7">
    <source>
        <dbReference type="EMBL" id="PJJ76946.1"/>
    </source>
</evidence>
<dbReference type="InterPro" id="IPR029044">
    <property type="entry name" value="Nucleotide-diphossugar_trans"/>
</dbReference>
<evidence type="ECO:0000256" key="4">
    <source>
        <dbReference type="SAM" id="MobiDB-lite"/>
    </source>
</evidence>
<keyword evidence="5" id="KW-0812">Transmembrane</keyword>
<feature type="region of interest" description="Disordered" evidence="4">
    <location>
        <begin position="1"/>
        <end position="28"/>
    </location>
</feature>
<organism evidence="7 8">
    <name type="scientific">Sediminihabitans luteus</name>
    <dbReference type="NCBI Taxonomy" id="1138585"/>
    <lineage>
        <taxon>Bacteria</taxon>
        <taxon>Bacillati</taxon>
        <taxon>Actinomycetota</taxon>
        <taxon>Actinomycetes</taxon>
        <taxon>Micrococcales</taxon>
        <taxon>Cellulomonadaceae</taxon>
        <taxon>Sediminihabitans</taxon>
    </lineage>
</organism>
<dbReference type="EMBL" id="PGFE01000001">
    <property type="protein sequence ID" value="PJJ76946.1"/>
    <property type="molecule type" value="Genomic_DNA"/>
</dbReference>
<dbReference type="CDD" id="cd02525">
    <property type="entry name" value="Succinoglycan_BP_ExoA"/>
    <property type="match status" value="1"/>
</dbReference>
<protein>
    <submittedName>
        <fullName evidence="7">Cellulose synthase/poly-beta-1,6-N-acetylglucosamine synthase-like glycosyltransferase</fullName>
    </submittedName>
</protein>
<comment type="caution">
    <text evidence="7">The sequence shown here is derived from an EMBL/GenBank/DDBJ whole genome shotgun (WGS) entry which is preliminary data.</text>
</comment>
<feature type="transmembrane region" description="Helical" evidence="5">
    <location>
        <begin position="303"/>
        <end position="323"/>
    </location>
</feature>
<evidence type="ECO:0000256" key="2">
    <source>
        <dbReference type="ARBA" id="ARBA00022676"/>
    </source>
</evidence>
<reference evidence="7 8" key="1">
    <citation type="submission" date="2017-11" db="EMBL/GenBank/DDBJ databases">
        <title>Genomic Encyclopedia of Archaeal and Bacterial Type Strains, Phase II (KMG-II): From Individual Species to Whole Genera.</title>
        <authorList>
            <person name="Goeker M."/>
        </authorList>
    </citation>
    <scope>NUCLEOTIDE SEQUENCE [LARGE SCALE GENOMIC DNA]</scope>
    <source>
        <strain evidence="7 8">DSM 25478</strain>
    </source>
</reference>
<gene>
    <name evidence="7" type="ORF">CLV28_0158</name>
</gene>